<reference evidence="1" key="1">
    <citation type="journal article" date="2023" name="PLoS Negl. Trop. Dis.">
        <title>A genome sequence for Biomphalaria pfeifferi, the major vector snail for the human-infecting parasite Schistosoma mansoni.</title>
        <authorList>
            <person name="Bu L."/>
            <person name="Lu L."/>
            <person name="Laidemitt M.R."/>
            <person name="Zhang S.M."/>
            <person name="Mutuku M."/>
            <person name="Mkoji G."/>
            <person name="Steinauer M."/>
            <person name="Loker E.S."/>
        </authorList>
    </citation>
    <scope>NUCLEOTIDE SEQUENCE</scope>
    <source>
        <strain evidence="1">KasaAsao</strain>
    </source>
</reference>
<name>A0AAD8C255_BIOPF</name>
<evidence type="ECO:0000313" key="1">
    <source>
        <dbReference type="EMBL" id="KAK0065086.1"/>
    </source>
</evidence>
<gene>
    <name evidence="1" type="ORF">Bpfe_005644</name>
</gene>
<sequence length="617" mass="71920">MQELTNLKLHRQLLERVIHVKNIVTITILVKRVITGPRKRRPSGEVTTTEALWELELAASYTEKLRDLLKIFHSQKEAEMKRKIKRLLDLKTAIDGFLQVIDKIIDYYKCKSVGVSLDEHSLPKLEEHKEQKEKMDDVTERLKLNKLLSIFANYKDDFMTSDESILCALLGLINEYQNYLKNLDDKVKNHQDALYYIGSLLEEREHDIEYDPNDLKTTFDVFLQVIDKINHYTCKSVGLSLDGHSLPKLEELKEQKEKLNKLLSKFAKYKFDFMTSDESILCTLLGLDNEYQSYLENLDEKAKNHHDDLYYILSLLVEREHDIEYDPNDKGIEGLCKNLVSLGFTEELPEAFAKNIPPELIDLQTPSYWAERYLEHTFVYHPLLSANPRYPYSETTIDGWFEQEILTEKRKEPNRKIPSFNVRMFNCTPESSEDNKVVRDYLQNLKDEDKDSVMLYHGTTHDNAESILTWGITIGYGKDGQDFSSGDGFYLSEKLEDAIKWSRTARGERNAILVFKIKKDLIDPSKENGLDVTEDKEKWQNIVKLCRTQYNDQKVFEKLLKDITFIRGHICLNPIAVAQGKDNPDGFDQSELHICIRDKDYAVRFGSLKNICCVIFY</sequence>
<reference evidence="1" key="2">
    <citation type="submission" date="2023-04" db="EMBL/GenBank/DDBJ databases">
        <authorList>
            <person name="Bu L."/>
            <person name="Lu L."/>
            <person name="Laidemitt M.R."/>
            <person name="Zhang S.M."/>
            <person name="Mutuku M."/>
            <person name="Mkoji G."/>
            <person name="Steinauer M."/>
            <person name="Loker E.S."/>
        </authorList>
    </citation>
    <scope>NUCLEOTIDE SEQUENCE</scope>
    <source>
        <strain evidence="1">KasaAsao</strain>
        <tissue evidence="1">Whole Snail</tissue>
    </source>
</reference>
<dbReference type="AlphaFoldDB" id="A0AAD8C255"/>
<organism evidence="1 2">
    <name type="scientific">Biomphalaria pfeifferi</name>
    <name type="common">Bloodfluke planorb</name>
    <name type="synonym">Freshwater snail</name>
    <dbReference type="NCBI Taxonomy" id="112525"/>
    <lineage>
        <taxon>Eukaryota</taxon>
        <taxon>Metazoa</taxon>
        <taxon>Spiralia</taxon>
        <taxon>Lophotrochozoa</taxon>
        <taxon>Mollusca</taxon>
        <taxon>Gastropoda</taxon>
        <taxon>Heterobranchia</taxon>
        <taxon>Euthyneura</taxon>
        <taxon>Panpulmonata</taxon>
        <taxon>Hygrophila</taxon>
        <taxon>Lymnaeoidea</taxon>
        <taxon>Planorbidae</taxon>
        <taxon>Biomphalaria</taxon>
    </lineage>
</organism>
<proteinExistence type="predicted"/>
<dbReference type="EMBL" id="JASAOG010000015">
    <property type="protein sequence ID" value="KAK0065086.1"/>
    <property type="molecule type" value="Genomic_DNA"/>
</dbReference>
<protein>
    <recommendedName>
        <fullName evidence="3">PARP catalytic domain-containing protein</fullName>
    </recommendedName>
</protein>
<keyword evidence="2" id="KW-1185">Reference proteome</keyword>
<evidence type="ECO:0000313" key="2">
    <source>
        <dbReference type="Proteomes" id="UP001233172"/>
    </source>
</evidence>
<dbReference type="SUPFAM" id="SSF56399">
    <property type="entry name" value="ADP-ribosylation"/>
    <property type="match status" value="1"/>
</dbReference>
<evidence type="ECO:0008006" key="3">
    <source>
        <dbReference type="Google" id="ProtNLM"/>
    </source>
</evidence>
<accession>A0AAD8C255</accession>
<dbReference type="Proteomes" id="UP001233172">
    <property type="component" value="Unassembled WGS sequence"/>
</dbReference>
<dbReference type="Gene3D" id="3.90.175.10">
    <property type="entry name" value="Diphtheria Toxin, domain 1"/>
    <property type="match status" value="1"/>
</dbReference>
<comment type="caution">
    <text evidence="1">The sequence shown here is derived from an EMBL/GenBank/DDBJ whole genome shotgun (WGS) entry which is preliminary data.</text>
</comment>